<evidence type="ECO:0000256" key="6">
    <source>
        <dbReference type="RuleBase" id="RU000417"/>
    </source>
</evidence>
<organism evidence="8 9">
    <name type="scientific">Cymbomonas tetramitiformis</name>
    <dbReference type="NCBI Taxonomy" id="36881"/>
    <lineage>
        <taxon>Eukaryota</taxon>
        <taxon>Viridiplantae</taxon>
        <taxon>Chlorophyta</taxon>
        <taxon>Pyramimonadophyceae</taxon>
        <taxon>Pyramimonadales</taxon>
        <taxon>Pyramimonadaceae</taxon>
        <taxon>Cymbomonas</taxon>
    </lineage>
</organism>
<protein>
    <recommendedName>
        <fullName evidence="6">Cytosine-specific methyltransferase</fullName>
        <ecNumber evidence="6">2.1.1.37</ecNumber>
    </recommendedName>
</protein>
<dbReference type="Gene3D" id="3.40.50.150">
    <property type="entry name" value="Vaccinia Virus protein VP39"/>
    <property type="match status" value="1"/>
</dbReference>
<comment type="caution">
    <text evidence="8">The sequence shown here is derived from an EMBL/GenBank/DDBJ whole genome shotgun (WGS) entry which is preliminary data.</text>
</comment>
<dbReference type="PROSITE" id="PS00094">
    <property type="entry name" value="C5_MTASE_1"/>
    <property type="match status" value="1"/>
</dbReference>
<gene>
    <name evidence="8" type="ORF">CYMTET_24830</name>
</gene>
<dbReference type="AlphaFoldDB" id="A0AAE0KZU6"/>
<dbReference type="NCBIfam" id="TIGR00675">
    <property type="entry name" value="dcm"/>
    <property type="match status" value="1"/>
</dbReference>
<dbReference type="InterPro" id="IPR001525">
    <property type="entry name" value="C5_MeTfrase"/>
</dbReference>
<feature type="compositionally biased region" description="Low complexity" evidence="7">
    <location>
        <begin position="484"/>
        <end position="495"/>
    </location>
</feature>
<dbReference type="Pfam" id="PF00145">
    <property type="entry name" value="DNA_methylase"/>
    <property type="match status" value="1"/>
</dbReference>
<dbReference type="PANTHER" id="PTHR46098">
    <property type="entry name" value="TRNA (CYTOSINE(38)-C(5))-METHYLTRANSFERASE"/>
    <property type="match status" value="1"/>
</dbReference>
<keyword evidence="3 4" id="KW-0949">S-adenosyl-L-methionine</keyword>
<proteinExistence type="inferred from homology"/>
<dbReference type="SUPFAM" id="SSF53335">
    <property type="entry name" value="S-adenosyl-L-methionine-dependent methyltransferases"/>
    <property type="match status" value="1"/>
</dbReference>
<evidence type="ECO:0000313" key="8">
    <source>
        <dbReference type="EMBL" id="KAK3266555.1"/>
    </source>
</evidence>
<dbReference type="GO" id="GO:0003886">
    <property type="term" value="F:DNA (cytosine-5-)-methyltransferase activity"/>
    <property type="evidence" value="ECO:0007669"/>
    <property type="project" value="UniProtKB-EC"/>
</dbReference>
<evidence type="ECO:0000256" key="4">
    <source>
        <dbReference type="PROSITE-ProRule" id="PRU01016"/>
    </source>
</evidence>
<evidence type="ECO:0000256" key="7">
    <source>
        <dbReference type="SAM" id="MobiDB-lite"/>
    </source>
</evidence>
<keyword evidence="2 4" id="KW-0808">Transferase</keyword>
<feature type="active site" evidence="4">
    <location>
        <position position="340"/>
    </location>
</feature>
<evidence type="ECO:0000256" key="2">
    <source>
        <dbReference type="ARBA" id="ARBA00022679"/>
    </source>
</evidence>
<feature type="region of interest" description="Disordered" evidence="7">
    <location>
        <begin position="476"/>
        <end position="508"/>
    </location>
</feature>
<name>A0AAE0KZU6_9CHLO</name>
<evidence type="ECO:0000256" key="3">
    <source>
        <dbReference type="ARBA" id="ARBA00022691"/>
    </source>
</evidence>
<dbReference type="EMBL" id="LGRX02012979">
    <property type="protein sequence ID" value="KAK3266555.1"/>
    <property type="molecule type" value="Genomic_DNA"/>
</dbReference>
<evidence type="ECO:0000256" key="5">
    <source>
        <dbReference type="RuleBase" id="RU000416"/>
    </source>
</evidence>
<reference evidence="8 9" key="1">
    <citation type="journal article" date="2015" name="Genome Biol. Evol.">
        <title>Comparative Genomics of a Bacterivorous Green Alga Reveals Evolutionary Causalities and Consequences of Phago-Mixotrophic Mode of Nutrition.</title>
        <authorList>
            <person name="Burns J.A."/>
            <person name="Paasch A."/>
            <person name="Narechania A."/>
            <person name="Kim E."/>
        </authorList>
    </citation>
    <scope>NUCLEOTIDE SEQUENCE [LARGE SCALE GENOMIC DNA]</scope>
    <source>
        <strain evidence="8 9">PLY_AMNH</strain>
    </source>
</reference>
<dbReference type="CDD" id="cd00315">
    <property type="entry name" value="Cyt_C5_DNA_methylase"/>
    <property type="match status" value="1"/>
</dbReference>
<evidence type="ECO:0000256" key="1">
    <source>
        <dbReference type="ARBA" id="ARBA00022603"/>
    </source>
</evidence>
<feature type="region of interest" description="Disordered" evidence="7">
    <location>
        <begin position="103"/>
        <end position="137"/>
    </location>
</feature>
<comment type="similarity">
    <text evidence="4 5">Belongs to the class I-like SAM-binding methyltransferase superfamily. C5-methyltransferase family.</text>
</comment>
<dbReference type="Proteomes" id="UP001190700">
    <property type="component" value="Unassembled WGS sequence"/>
</dbReference>
<dbReference type="PRINTS" id="PR00105">
    <property type="entry name" value="C5METTRFRASE"/>
</dbReference>
<comment type="catalytic activity">
    <reaction evidence="6">
        <text>a 2'-deoxycytidine in DNA + S-adenosyl-L-methionine = a 5-methyl-2'-deoxycytidine in DNA + S-adenosyl-L-homocysteine + H(+)</text>
        <dbReference type="Rhea" id="RHEA:13681"/>
        <dbReference type="Rhea" id="RHEA-COMP:11369"/>
        <dbReference type="Rhea" id="RHEA-COMP:11370"/>
        <dbReference type="ChEBI" id="CHEBI:15378"/>
        <dbReference type="ChEBI" id="CHEBI:57856"/>
        <dbReference type="ChEBI" id="CHEBI:59789"/>
        <dbReference type="ChEBI" id="CHEBI:85452"/>
        <dbReference type="ChEBI" id="CHEBI:85454"/>
        <dbReference type="EC" id="2.1.1.37"/>
    </reaction>
</comment>
<dbReference type="GO" id="GO:0032259">
    <property type="term" value="P:methylation"/>
    <property type="evidence" value="ECO:0007669"/>
    <property type="project" value="UniProtKB-KW"/>
</dbReference>
<dbReference type="InterPro" id="IPR018117">
    <property type="entry name" value="C5_DNA_meth_AS"/>
</dbReference>
<feature type="compositionally biased region" description="Basic and acidic residues" evidence="7">
    <location>
        <begin position="496"/>
        <end position="506"/>
    </location>
</feature>
<accession>A0AAE0KZU6</accession>
<dbReference type="PROSITE" id="PS51679">
    <property type="entry name" value="SAM_MT_C5"/>
    <property type="match status" value="1"/>
</dbReference>
<keyword evidence="1 4" id="KW-0489">Methyltransferase</keyword>
<sequence>MGPFVSRVVRGRKNRNDLQAPKHRLFSGPFGLQNPYTAGARRAHVPARNWAPQLNDPRYTVGPGGAVREDLPEELVKRRDACKQDNVLLDNFHRRPNVIRQARQAPAALVASSRTNKDGDTGEKQGSFSSEGSRRRRRHRCGALAMPDTLTNTVLKQVRKTRGWFKSAGLTVTSFRGETYDRADLTRAVHVSATAALILSDPAQADAIPEALAQLLRNGEVLWVPGLRARSPACLSTSESSAVNATNADNALRGIPIDGVAAREDAGGESFTFIELFAGIGGFRLGLERVGGRAVFSSEIDAEAAVTYRCNFGETPEGDITAIEASQIPLHDVLTAGFPCQSFSRAGEEGGLGDPRGELFFEVVRVLEERQPKAFLLENVAHLQRLQQGAVLRTILAELRSAGYTVEYRVMNTRAVLPQQRERLYFVGFRRDLLEAARCFEWPTLPFIPLLVRHILEPMRPPGVGLDRAGVAGAPVSTREEDAGGAVEASGAAGATREEMSGRESDVSTAEPIDAYMLSDHQWEVIRGRREFVTNPESRLANLEGAARTLMSSYRRGYSQLSEFVPVEGDSDGNGERHAGGSGKPRFYTPRECARLQGFPEAFQLEGVLPSPNRLYHQLGNSASPVMVAAIGACVTRALRQVPPESHHRGDVAAALELLTDAVRDPNLPLGAEGLSLMKRVATFVQQGKGNPCGIEAQGEASLCGALAEGDGSALTRELQLEYGGRGASVTQCDLQRLKDQLRHSNMCEVVVSALNTVARLADGEVSGVATAKQNSDSIIEFDLVPSMLDAYHRICRRPAERKRAIVRAISRVLVLAFSKLASDPLHAHVLGQYTEVCSTLEELARDASDPHLRQHAERTWRCIAIA</sequence>
<dbReference type="PANTHER" id="PTHR46098:SF1">
    <property type="entry name" value="TRNA (CYTOSINE(38)-C(5))-METHYLTRANSFERASE"/>
    <property type="match status" value="1"/>
</dbReference>
<dbReference type="InterPro" id="IPR029063">
    <property type="entry name" value="SAM-dependent_MTases_sf"/>
</dbReference>
<evidence type="ECO:0000313" key="9">
    <source>
        <dbReference type="Proteomes" id="UP001190700"/>
    </source>
</evidence>
<dbReference type="InterPro" id="IPR050750">
    <property type="entry name" value="C5-MTase"/>
</dbReference>
<dbReference type="Gene3D" id="3.90.120.10">
    <property type="entry name" value="DNA Methylase, subunit A, domain 2"/>
    <property type="match status" value="1"/>
</dbReference>
<dbReference type="EC" id="2.1.1.37" evidence="6"/>
<keyword evidence="9" id="KW-1185">Reference proteome</keyword>